<organism evidence="2">
    <name type="scientific">Cacopsylla melanoneura</name>
    <dbReference type="NCBI Taxonomy" id="428564"/>
    <lineage>
        <taxon>Eukaryota</taxon>
        <taxon>Metazoa</taxon>
        <taxon>Ecdysozoa</taxon>
        <taxon>Arthropoda</taxon>
        <taxon>Hexapoda</taxon>
        <taxon>Insecta</taxon>
        <taxon>Pterygota</taxon>
        <taxon>Neoptera</taxon>
        <taxon>Paraneoptera</taxon>
        <taxon>Hemiptera</taxon>
        <taxon>Sternorrhyncha</taxon>
        <taxon>Psylloidea</taxon>
        <taxon>Psyllidae</taxon>
        <taxon>Psyllinae</taxon>
        <taxon>Cacopsylla</taxon>
    </lineage>
</organism>
<sequence>MSHHDLRKFDSLKTEEVVDVVVLCSGLIRCHVFFFISQKTLWKVWGVELQLHSAICWSTKSMYRKYTVSSVPLLLSSSFSFCFFRLLLYSPFIYSLVPIVSSSISTSPVISTLFFRFCLHVFPRSLLSPLLLLPLLNTQYSVLLGLYFPRHLIYRVLTF</sequence>
<dbReference type="AlphaFoldDB" id="A0A8D9BMT7"/>
<name>A0A8D9BMT7_9HEMI</name>
<feature type="transmembrane region" description="Helical" evidence="1">
    <location>
        <begin position="66"/>
        <end position="86"/>
    </location>
</feature>
<evidence type="ECO:0000313" key="2">
    <source>
        <dbReference type="EMBL" id="CAG6786976.1"/>
    </source>
</evidence>
<protein>
    <submittedName>
        <fullName evidence="2">Uncharacterized protein</fullName>
    </submittedName>
</protein>
<keyword evidence="1" id="KW-1133">Transmembrane helix</keyword>
<proteinExistence type="predicted"/>
<feature type="transmembrane region" description="Helical" evidence="1">
    <location>
        <begin position="127"/>
        <end position="148"/>
    </location>
</feature>
<accession>A0A8D9BMT7</accession>
<feature type="transmembrane region" description="Helical" evidence="1">
    <location>
        <begin position="92"/>
        <end position="115"/>
    </location>
</feature>
<keyword evidence="1" id="KW-0812">Transmembrane</keyword>
<dbReference type="EMBL" id="HBUF01651202">
    <property type="protein sequence ID" value="CAG6786976.1"/>
    <property type="molecule type" value="Transcribed_RNA"/>
</dbReference>
<reference evidence="2" key="1">
    <citation type="submission" date="2021-05" db="EMBL/GenBank/DDBJ databases">
        <authorList>
            <person name="Alioto T."/>
            <person name="Alioto T."/>
            <person name="Gomez Garrido J."/>
        </authorList>
    </citation>
    <scope>NUCLEOTIDE SEQUENCE</scope>
</reference>
<keyword evidence="1" id="KW-0472">Membrane</keyword>
<evidence type="ECO:0000256" key="1">
    <source>
        <dbReference type="SAM" id="Phobius"/>
    </source>
</evidence>